<dbReference type="GeneID" id="32210296"/>
<dbReference type="Proteomes" id="UP000069850">
    <property type="component" value="Chromosome 1"/>
</dbReference>
<evidence type="ECO:0008006" key="3">
    <source>
        <dbReference type="Google" id="ProtNLM"/>
    </source>
</evidence>
<dbReference type="KEGG" id="mema:MMAB1_0251"/>
<name>A0A0X3BH70_9EURY</name>
<accession>A0A0X3BH70</accession>
<organism evidence="1 2">
    <name type="scientific">Methanoculleus bourgensis</name>
    <dbReference type="NCBI Taxonomy" id="83986"/>
    <lineage>
        <taxon>Archaea</taxon>
        <taxon>Methanobacteriati</taxon>
        <taxon>Methanobacteriota</taxon>
        <taxon>Stenosarchaea group</taxon>
        <taxon>Methanomicrobia</taxon>
        <taxon>Methanomicrobiales</taxon>
        <taxon>Methanomicrobiaceae</taxon>
        <taxon>Methanoculleus</taxon>
    </lineage>
</organism>
<dbReference type="AlphaFoldDB" id="A0A0X3BH70"/>
<dbReference type="GO" id="GO:0005829">
    <property type="term" value="C:cytosol"/>
    <property type="evidence" value="ECO:0007669"/>
    <property type="project" value="TreeGrafter"/>
</dbReference>
<dbReference type="InterPro" id="IPR041164">
    <property type="entry name" value="LDcluster4"/>
</dbReference>
<protein>
    <recommendedName>
        <fullName evidence="3">TIGR00725 family protein</fullName>
    </recommendedName>
</protein>
<dbReference type="SUPFAM" id="SSF102405">
    <property type="entry name" value="MCP/YpsA-like"/>
    <property type="match status" value="1"/>
</dbReference>
<evidence type="ECO:0000313" key="2">
    <source>
        <dbReference type="Proteomes" id="UP000069850"/>
    </source>
</evidence>
<dbReference type="InterPro" id="IPR005268">
    <property type="entry name" value="CHP00725"/>
</dbReference>
<reference evidence="1 2" key="1">
    <citation type="submission" date="2016-01" db="EMBL/GenBank/DDBJ databases">
        <authorList>
            <person name="Manzoor S."/>
        </authorList>
    </citation>
    <scope>NUCLEOTIDE SEQUENCE [LARGE SCALE GENOMIC DNA]</scope>
    <source>
        <strain evidence="1">Methanoculleus sp MAB1</strain>
    </source>
</reference>
<gene>
    <name evidence="1" type="ORF">MMAB1_0251</name>
</gene>
<dbReference type="PANTHER" id="PTHR43393:SF3">
    <property type="entry name" value="LYSINE DECARBOXYLASE-LIKE PROTEIN"/>
    <property type="match status" value="1"/>
</dbReference>
<dbReference type="Gene3D" id="3.40.50.450">
    <property type="match status" value="1"/>
</dbReference>
<dbReference type="Pfam" id="PF18306">
    <property type="entry name" value="LDcluster4"/>
    <property type="match status" value="1"/>
</dbReference>
<dbReference type="EMBL" id="LT158599">
    <property type="protein sequence ID" value="CVK31468.1"/>
    <property type="molecule type" value="Genomic_DNA"/>
</dbReference>
<dbReference type="OrthoDB" id="9570at2157"/>
<evidence type="ECO:0000313" key="1">
    <source>
        <dbReference type="EMBL" id="CVK31468.1"/>
    </source>
</evidence>
<dbReference type="RefSeq" id="WP_083531373.1">
    <property type="nucleotide sequence ID" value="NZ_LT158599.1"/>
</dbReference>
<dbReference type="NCBIfam" id="TIGR00725">
    <property type="entry name" value="TIGR00725 family protein"/>
    <property type="match status" value="1"/>
</dbReference>
<sequence length="160" mass="16033">MQIAVIGRGDCSEEETRAAEAVGRLIAGSRGTVCCGGLGGVMEAACRGAKEAGGTTIGILPDTGDGNAYLDVVIRTGMGHARNVVLVNSADAVIAVGGGYGTLSEIAVALKTGKPVFGLRTWKIEGVTGCATPEEAVTLAVRAGRRSRPSRSPRGPGGPA</sequence>
<proteinExistence type="predicted"/>
<dbReference type="InterPro" id="IPR052341">
    <property type="entry name" value="LOG_family_nucleotidases"/>
</dbReference>
<dbReference type="PANTHER" id="PTHR43393">
    <property type="entry name" value="CYTOKININ RIBOSIDE 5'-MONOPHOSPHATE PHOSPHORIBOHYDROLASE"/>
    <property type="match status" value="1"/>
</dbReference>